<comment type="caution">
    <text evidence="1">The sequence shown here is derived from an EMBL/GenBank/DDBJ whole genome shotgun (WGS) entry which is preliminary data.</text>
</comment>
<reference evidence="1" key="1">
    <citation type="submission" date="2023-04" db="EMBL/GenBank/DDBJ databases">
        <title>Draft Genome sequencing of Naganishia species isolated from polar environments using Oxford Nanopore Technology.</title>
        <authorList>
            <person name="Leo P."/>
            <person name="Venkateswaran K."/>
        </authorList>
    </citation>
    <scope>NUCLEOTIDE SEQUENCE</scope>
    <source>
        <strain evidence="1">MNA-CCFEE 5425</strain>
    </source>
</reference>
<accession>A0ACC2XEK7</accession>
<dbReference type="EMBL" id="JASBWU010000004">
    <property type="protein sequence ID" value="KAJ9122468.1"/>
    <property type="molecule type" value="Genomic_DNA"/>
</dbReference>
<gene>
    <name evidence="1" type="ORF">QFC22_001894</name>
</gene>
<evidence type="ECO:0000313" key="1">
    <source>
        <dbReference type="EMBL" id="KAJ9122468.1"/>
    </source>
</evidence>
<proteinExistence type="predicted"/>
<sequence>MDNSETHHPSIFFCGLPSLLFTREHLQASLAQPVTVSFYELPPSLRLYDVAHVPATALAPQIFTPPTDKQQDPKDSEKARANKEQALKKLLKYLKDKDSESDDNSCSGDELSASSSDSPAPGPSKGRRSSETQSSVKYKKLGAPCLANSRPHPRGSSPSAEVHGDYPAALTTRYGTPYPAFNPPSAYTQRSATGICTPKNLKEKGKGKAKKRAEGKVGTGNSDYASNSCRPISVVLHIDHIDGPDGFEALRTFFKACKHLSSSTLISTNPTDIRPGSLAKRKCSQPIFTPRKNGFAPSTSDNDQRSAERSAIGRELDVRTCLGCLAPLTASSFARHQRHCPELHAKKLDGFIVSDDDTAVSSQSGLEDKPLKGSRASVKMSASGAPDEPIDLEANCRQPPKAKRSDIKVRKQDRHHAFIQKMKEDLDKSTESGVGLHNRYEEFRRWMEQDNTSIASKGFGTPKASSSKSSGPLQGAQHAAAAPSGSHSVPFTDDAQDRSGEEYGDASANPVNDNYEYQQMDWEWLYGNKDEIDEEKADINAVDVPCQGWARA</sequence>
<keyword evidence="2" id="KW-1185">Reference proteome</keyword>
<dbReference type="Proteomes" id="UP001243375">
    <property type="component" value="Unassembled WGS sequence"/>
</dbReference>
<evidence type="ECO:0000313" key="2">
    <source>
        <dbReference type="Proteomes" id="UP001243375"/>
    </source>
</evidence>
<organism evidence="1 2">
    <name type="scientific">Naganishia vaughanmartiniae</name>
    <dbReference type="NCBI Taxonomy" id="1424756"/>
    <lineage>
        <taxon>Eukaryota</taxon>
        <taxon>Fungi</taxon>
        <taxon>Dikarya</taxon>
        <taxon>Basidiomycota</taxon>
        <taxon>Agaricomycotina</taxon>
        <taxon>Tremellomycetes</taxon>
        <taxon>Filobasidiales</taxon>
        <taxon>Filobasidiaceae</taxon>
        <taxon>Naganishia</taxon>
    </lineage>
</organism>
<name>A0ACC2XEK7_9TREE</name>
<protein>
    <submittedName>
        <fullName evidence="1">Uncharacterized protein</fullName>
    </submittedName>
</protein>